<dbReference type="InterPro" id="IPR013149">
    <property type="entry name" value="ADH-like_C"/>
</dbReference>
<dbReference type="GO" id="GO:0016491">
    <property type="term" value="F:oxidoreductase activity"/>
    <property type="evidence" value="ECO:0007669"/>
    <property type="project" value="UniProtKB-KW"/>
</dbReference>
<dbReference type="Gene3D" id="3.40.50.720">
    <property type="entry name" value="NAD(P)-binding Rossmann-like Domain"/>
    <property type="match status" value="1"/>
</dbReference>
<feature type="domain" description="Alcohol dehydrogenase-like C-terminal" evidence="6">
    <location>
        <begin position="68"/>
        <end position="188"/>
    </location>
</feature>
<accession>A0A9P5HHN6</accession>
<evidence type="ECO:0000259" key="6">
    <source>
        <dbReference type="Pfam" id="PF00107"/>
    </source>
</evidence>
<dbReference type="AlphaFoldDB" id="A0A9P5HHN6"/>
<dbReference type="FunFam" id="3.40.50.720:FF:000003">
    <property type="entry name" value="S-(hydroxymethyl)glutathione dehydrogenase"/>
    <property type="match status" value="1"/>
</dbReference>
<evidence type="ECO:0000256" key="5">
    <source>
        <dbReference type="ARBA" id="ARBA00023002"/>
    </source>
</evidence>
<proteinExistence type="inferred from homology"/>
<dbReference type="OrthoDB" id="1560166at2759"/>
<dbReference type="Gene3D" id="3.90.180.10">
    <property type="entry name" value="Medium-chain alcohol dehydrogenases, catalytic domain"/>
    <property type="match status" value="1"/>
</dbReference>
<evidence type="ECO:0000256" key="1">
    <source>
        <dbReference type="ARBA" id="ARBA00001947"/>
    </source>
</evidence>
<sequence>MYSSFFGQSSFARHTIANRSSLVKVGKDTDLALFAPLGCGLQTGAGAILNTLDVEAGKTVAIFGVGSVGMSAVMAAKMRGAKEIIAVDLQQSRLDLAKKLGATSTILGNDPELISKIQKLSPPNGVHYAVDCSGIPAVIETMVDCLGTRGKAATVGAPTPGKRAGIDVFAQLVNGRQYVGCCEGDSIPNKIIPFLMEQHAKGNYPIENIISFYDIKDFEQAIKDTKDGKTLKAVLKWN</sequence>
<comment type="similarity">
    <text evidence="2">Belongs to the zinc-containing alcohol dehydrogenase family.</text>
</comment>
<protein>
    <recommendedName>
        <fullName evidence="6">Alcohol dehydrogenase-like C-terminal domain-containing protein</fullName>
    </recommendedName>
</protein>
<dbReference type="SUPFAM" id="SSF51735">
    <property type="entry name" value="NAD(P)-binding Rossmann-fold domains"/>
    <property type="match status" value="1"/>
</dbReference>
<name>A0A9P5HHN6_9HYPO</name>
<evidence type="ECO:0000256" key="2">
    <source>
        <dbReference type="ARBA" id="ARBA00008072"/>
    </source>
</evidence>
<dbReference type="Proteomes" id="UP000722485">
    <property type="component" value="Unassembled WGS sequence"/>
</dbReference>
<dbReference type="PANTHER" id="PTHR43350">
    <property type="entry name" value="NAD-DEPENDENT ALCOHOL DEHYDROGENASE"/>
    <property type="match status" value="1"/>
</dbReference>
<keyword evidence="4" id="KW-0862">Zinc</keyword>
<keyword evidence="3" id="KW-0479">Metal-binding</keyword>
<dbReference type="InterPro" id="IPR036291">
    <property type="entry name" value="NAD(P)-bd_dom_sf"/>
</dbReference>
<gene>
    <name evidence="7" type="ORF">G7Z17_g392</name>
</gene>
<evidence type="ECO:0000313" key="7">
    <source>
        <dbReference type="EMBL" id="KAF7557700.1"/>
    </source>
</evidence>
<keyword evidence="5" id="KW-0560">Oxidoreductase</keyword>
<organism evidence="7 8">
    <name type="scientific">Cylindrodendrum hubeiense</name>
    <dbReference type="NCBI Taxonomy" id="595255"/>
    <lineage>
        <taxon>Eukaryota</taxon>
        <taxon>Fungi</taxon>
        <taxon>Dikarya</taxon>
        <taxon>Ascomycota</taxon>
        <taxon>Pezizomycotina</taxon>
        <taxon>Sordariomycetes</taxon>
        <taxon>Hypocreomycetidae</taxon>
        <taxon>Hypocreales</taxon>
        <taxon>Nectriaceae</taxon>
        <taxon>Cylindrodendrum</taxon>
    </lineage>
</organism>
<reference evidence="7" key="1">
    <citation type="submission" date="2020-03" db="EMBL/GenBank/DDBJ databases">
        <title>Draft Genome Sequence of Cylindrodendrum hubeiense.</title>
        <authorList>
            <person name="Buettner E."/>
            <person name="Kellner H."/>
        </authorList>
    </citation>
    <scope>NUCLEOTIDE SEQUENCE</scope>
    <source>
        <strain evidence="7">IHI 201604</strain>
    </source>
</reference>
<dbReference type="Pfam" id="PF00107">
    <property type="entry name" value="ADH_zinc_N"/>
    <property type="match status" value="1"/>
</dbReference>
<evidence type="ECO:0000256" key="3">
    <source>
        <dbReference type="ARBA" id="ARBA00022723"/>
    </source>
</evidence>
<evidence type="ECO:0000256" key="4">
    <source>
        <dbReference type="ARBA" id="ARBA00022833"/>
    </source>
</evidence>
<evidence type="ECO:0000313" key="8">
    <source>
        <dbReference type="Proteomes" id="UP000722485"/>
    </source>
</evidence>
<keyword evidence="8" id="KW-1185">Reference proteome</keyword>
<comment type="caution">
    <text evidence="7">The sequence shown here is derived from an EMBL/GenBank/DDBJ whole genome shotgun (WGS) entry which is preliminary data.</text>
</comment>
<dbReference type="GO" id="GO:0046872">
    <property type="term" value="F:metal ion binding"/>
    <property type="evidence" value="ECO:0007669"/>
    <property type="project" value="UniProtKB-KW"/>
</dbReference>
<dbReference type="EMBL" id="JAANBB010000003">
    <property type="protein sequence ID" value="KAF7557700.1"/>
    <property type="molecule type" value="Genomic_DNA"/>
</dbReference>
<dbReference type="PANTHER" id="PTHR43350:SF11">
    <property type="entry name" value="ENOYL REDUCTASE (ER) DOMAIN-CONTAINING PROTEIN"/>
    <property type="match status" value="1"/>
</dbReference>
<comment type="cofactor">
    <cofactor evidence="1">
        <name>Zn(2+)</name>
        <dbReference type="ChEBI" id="CHEBI:29105"/>
    </cofactor>
</comment>